<sequence length="602" mass="66725">MPRPAAPSRPSPTPWIACLGLLAGTALLFSRSLGYDFINYDDPVYLTNNPRVQAGLTWDGLVWAFTGHADYWHPLTWVSHMLDWQLFGADATGHRAVNVLWHAVNAVLAFLLLRRLTGAWGLALFSAALFAWHPLRVESVVWVTERKDVMSGFFFLLTLLAYARYATRRASGQPAGPAYALTLALFLGGLMCKPSVVTLPLVLLALDLWPLHRLAPTPAAGWWRTHRGVLLEKIPFFALSAVIAVVTIRMQVASNAFSLAVPLADRLGNAVVSVVRYLGNFFWPVDLAFFYEHPGAWPAATVAGAVALLLLLTAWAWVRRRREPELLTGWLWFLAMLLPALGLLQVGVQGMADRYTYLPILGAQLAVLGIIARLPVPARAQLIAAGLVLTAAAGLTWRQQAFWRDSESLYQRARAMDPASAHAEAFLGYTHYEAGRLADAERHARRALELDPHIHWAWLTLANVQGQTGRLADAVNSYQRLIDRHPGYARGHYLRGLLLQQLGRTAEAEADLTRAAALLPDNAQVQLVLAEFLARQRKFTAAAAAYTRVVTLRPDSAEAHAGLGYMYALTGQREDAARHWQEALRLKPDFPGLRERLQQIRP</sequence>
<dbReference type="OrthoDB" id="182974at2"/>
<evidence type="ECO:0000313" key="5">
    <source>
        <dbReference type="EMBL" id="AOS43171.1"/>
    </source>
</evidence>
<feature type="transmembrane region" description="Helical" evidence="4">
    <location>
        <begin position="234"/>
        <end position="252"/>
    </location>
</feature>
<dbReference type="PANTHER" id="PTHR44227:SF3">
    <property type="entry name" value="PROTEIN O-MANNOSYL-TRANSFERASE TMTC4"/>
    <property type="match status" value="1"/>
</dbReference>
<protein>
    <submittedName>
        <fullName evidence="5">Cellulose synthase subunit BcsC</fullName>
    </submittedName>
</protein>
<dbReference type="PROSITE" id="PS50293">
    <property type="entry name" value="TPR_REGION"/>
    <property type="match status" value="1"/>
</dbReference>
<feature type="transmembrane region" description="Helical" evidence="4">
    <location>
        <begin position="295"/>
        <end position="318"/>
    </location>
</feature>
<dbReference type="SMART" id="SM00028">
    <property type="entry name" value="TPR"/>
    <property type="match status" value="5"/>
</dbReference>
<reference evidence="5 6" key="1">
    <citation type="submission" date="2016-06" db="EMBL/GenBank/DDBJ databases">
        <title>Three novel species with peptidoglycan cell walls form the new genus Lacunisphaera gen. nov. in the family Opitutaceae of the verrucomicrobial subdivision 4.</title>
        <authorList>
            <person name="Rast P."/>
            <person name="Gloeckner I."/>
            <person name="Jogler M."/>
            <person name="Boedeker C."/>
            <person name="Jeske O."/>
            <person name="Wiegand S."/>
            <person name="Reinhardt R."/>
            <person name="Schumann P."/>
            <person name="Rohde M."/>
            <person name="Spring S."/>
            <person name="Gloeckner F.O."/>
            <person name="Jogler C."/>
        </authorList>
    </citation>
    <scope>NUCLEOTIDE SEQUENCE [LARGE SCALE GENOMIC DNA]</scope>
    <source>
        <strain evidence="5 6">IG16b</strain>
    </source>
</reference>
<evidence type="ECO:0000256" key="4">
    <source>
        <dbReference type="SAM" id="Phobius"/>
    </source>
</evidence>
<keyword evidence="2 3" id="KW-0802">TPR repeat</keyword>
<dbReference type="InterPro" id="IPR052346">
    <property type="entry name" value="O-mannosyl-transferase_TMTC"/>
</dbReference>
<evidence type="ECO:0000256" key="1">
    <source>
        <dbReference type="ARBA" id="ARBA00022737"/>
    </source>
</evidence>
<dbReference type="SUPFAM" id="SSF48452">
    <property type="entry name" value="TPR-like"/>
    <property type="match status" value="1"/>
</dbReference>
<evidence type="ECO:0000256" key="2">
    <source>
        <dbReference type="ARBA" id="ARBA00022803"/>
    </source>
</evidence>
<feature type="repeat" description="TPR" evidence="3">
    <location>
        <begin position="557"/>
        <end position="590"/>
    </location>
</feature>
<dbReference type="InterPro" id="IPR011990">
    <property type="entry name" value="TPR-like_helical_dom_sf"/>
</dbReference>
<feature type="transmembrane region" description="Helical" evidence="4">
    <location>
        <begin position="149"/>
        <end position="166"/>
    </location>
</feature>
<keyword evidence="1" id="KW-0677">Repeat</keyword>
<dbReference type="PANTHER" id="PTHR44227">
    <property type="match status" value="1"/>
</dbReference>
<evidence type="ECO:0000313" key="6">
    <source>
        <dbReference type="Proteomes" id="UP000095228"/>
    </source>
</evidence>
<keyword evidence="4" id="KW-0472">Membrane</keyword>
<keyword evidence="4" id="KW-0812">Transmembrane</keyword>
<feature type="repeat" description="TPR" evidence="3">
    <location>
        <begin position="523"/>
        <end position="556"/>
    </location>
</feature>
<dbReference type="KEGG" id="obg:Verru16b_00212"/>
<dbReference type="STRING" id="1838286.Verru16b_00212"/>
<dbReference type="Pfam" id="PF13432">
    <property type="entry name" value="TPR_16"/>
    <property type="match status" value="3"/>
</dbReference>
<gene>
    <name evidence="5" type="ORF">Verru16b_00212</name>
</gene>
<evidence type="ECO:0000256" key="3">
    <source>
        <dbReference type="PROSITE-ProRule" id="PRU00339"/>
    </source>
</evidence>
<name>A0A1I7PHS8_9BACT</name>
<dbReference type="AlphaFoldDB" id="A0A1I7PHS8"/>
<feature type="repeat" description="TPR" evidence="3">
    <location>
        <begin position="421"/>
        <end position="454"/>
    </location>
</feature>
<organism evidence="5 6">
    <name type="scientific">Lacunisphaera limnophila</name>
    <dbReference type="NCBI Taxonomy" id="1838286"/>
    <lineage>
        <taxon>Bacteria</taxon>
        <taxon>Pseudomonadati</taxon>
        <taxon>Verrucomicrobiota</taxon>
        <taxon>Opitutia</taxon>
        <taxon>Opitutales</taxon>
        <taxon>Opitutaceae</taxon>
        <taxon>Lacunisphaera</taxon>
    </lineage>
</organism>
<accession>A0A1I7PHS8</accession>
<dbReference type="EMBL" id="CP016094">
    <property type="protein sequence ID" value="AOS43171.1"/>
    <property type="molecule type" value="Genomic_DNA"/>
</dbReference>
<dbReference type="Proteomes" id="UP000095228">
    <property type="component" value="Chromosome"/>
</dbReference>
<keyword evidence="6" id="KW-1185">Reference proteome</keyword>
<dbReference type="PROSITE" id="PS50005">
    <property type="entry name" value="TPR"/>
    <property type="match status" value="3"/>
</dbReference>
<dbReference type="RefSeq" id="WP_157772102.1">
    <property type="nucleotide sequence ID" value="NZ_CP016094.1"/>
</dbReference>
<dbReference type="Gene3D" id="1.25.40.10">
    <property type="entry name" value="Tetratricopeptide repeat domain"/>
    <property type="match status" value="2"/>
</dbReference>
<proteinExistence type="predicted"/>
<feature type="transmembrane region" description="Helical" evidence="4">
    <location>
        <begin position="120"/>
        <end position="137"/>
    </location>
</feature>
<keyword evidence="4" id="KW-1133">Transmembrane helix</keyword>
<dbReference type="InterPro" id="IPR019734">
    <property type="entry name" value="TPR_rpt"/>
</dbReference>
<feature type="transmembrane region" description="Helical" evidence="4">
    <location>
        <begin position="330"/>
        <end position="348"/>
    </location>
</feature>